<evidence type="ECO:0000313" key="2">
    <source>
        <dbReference type="EMBL" id="OWM73400.1"/>
    </source>
</evidence>
<dbReference type="Proteomes" id="UP000197138">
    <property type="component" value="Unassembled WGS sequence"/>
</dbReference>
<reference evidence="2" key="2">
    <citation type="submission" date="2017-06" db="EMBL/GenBank/DDBJ databases">
        <title>The pomegranate genome and the genomics of punicalagin biosynthesis.</title>
        <authorList>
            <person name="Xu C."/>
        </authorList>
    </citation>
    <scope>NUCLEOTIDE SEQUENCE [LARGE SCALE GENOMIC DNA]</scope>
    <source>
        <tissue evidence="2">Fresh leaf</tissue>
    </source>
</reference>
<dbReference type="Pfam" id="PF01344">
    <property type="entry name" value="Kelch_1"/>
    <property type="match status" value="2"/>
</dbReference>
<reference evidence="4" key="1">
    <citation type="journal article" date="2017" name="Plant J.">
        <title>The pomegranate (Punica granatum L.) genome and the genomics of punicalagin biosynthesis.</title>
        <authorList>
            <person name="Qin G."/>
            <person name="Xu C."/>
            <person name="Ming R."/>
            <person name="Tang H."/>
            <person name="Guyot R."/>
            <person name="Kramer E.M."/>
            <person name="Hu Y."/>
            <person name="Yi X."/>
            <person name="Qi Y."/>
            <person name="Xu X."/>
            <person name="Gao Z."/>
            <person name="Pan H."/>
            <person name="Jian J."/>
            <person name="Tian Y."/>
            <person name="Yue Z."/>
            <person name="Xu Y."/>
        </authorList>
    </citation>
    <scope>NUCLEOTIDE SEQUENCE [LARGE SCALE GENOMIC DNA]</scope>
    <source>
        <strain evidence="4">cv. Dabenzi</strain>
    </source>
</reference>
<dbReference type="EMBL" id="PGOL01000365">
    <property type="protein sequence ID" value="PKI71501.1"/>
    <property type="molecule type" value="Genomic_DNA"/>
</dbReference>
<proteinExistence type="predicted"/>
<dbReference type="InterPro" id="IPR015915">
    <property type="entry name" value="Kelch-typ_b-propeller"/>
</dbReference>
<gene>
    <name evidence="2" type="ORF">CDL15_Pgr026499</name>
    <name evidence="3" type="ORF">CRG98_008018</name>
</gene>
<dbReference type="InterPro" id="IPR036047">
    <property type="entry name" value="F-box-like_dom_sf"/>
</dbReference>
<dbReference type="AlphaFoldDB" id="A0A218WM11"/>
<dbReference type="Gene3D" id="1.20.1280.50">
    <property type="match status" value="1"/>
</dbReference>
<dbReference type="InterPro" id="IPR006652">
    <property type="entry name" value="Kelch_1"/>
</dbReference>
<evidence type="ECO:0000313" key="4">
    <source>
        <dbReference type="Proteomes" id="UP000197138"/>
    </source>
</evidence>
<evidence type="ECO:0000259" key="1">
    <source>
        <dbReference type="SMART" id="SM00256"/>
    </source>
</evidence>
<dbReference type="GO" id="GO:2000762">
    <property type="term" value="P:regulation of phenylpropanoid metabolic process"/>
    <property type="evidence" value="ECO:0007669"/>
    <property type="project" value="InterPro"/>
</dbReference>
<comment type="caution">
    <text evidence="2">The sequence shown here is derived from an EMBL/GenBank/DDBJ whole genome shotgun (WGS) entry which is preliminary data.</text>
</comment>
<dbReference type="SMART" id="SM00612">
    <property type="entry name" value="Kelch"/>
    <property type="match status" value="2"/>
</dbReference>
<dbReference type="EMBL" id="MTKT01003950">
    <property type="protein sequence ID" value="OWM73400.1"/>
    <property type="molecule type" value="Genomic_DNA"/>
</dbReference>
<dbReference type="OrthoDB" id="191037at2759"/>
<dbReference type="Pfam" id="PF00646">
    <property type="entry name" value="F-box"/>
    <property type="match status" value="1"/>
</dbReference>
<dbReference type="Proteomes" id="UP000233551">
    <property type="component" value="Unassembled WGS sequence"/>
</dbReference>
<dbReference type="SMART" id="SM00256">
    <property type="entry name" value="FBOX"/>
    <property type="match status" value="1"/>
</dbReference>
<dbReference type="PANTHER" id="PTHR46407">
    <property type="entry name" value="OS02G0208700 PROTEIN"/>
    <property type="match status" value="1"/>
</dbReference>
<sequence length="342" mass="37138">MEGFDSIDWVPGLPIELGLECLTRLPHSAHLVAAGVCRKWRELIQRPEFYHQRRHLGYTRKVACLVQALPAQALPDGSKPGGSPSYAVTVFDPASGSWERLNPVPGFPNGLPLFCQLAGCEGKLVAMGGWDPKSYDPVSDVFVYDFTTREWRVGAPMPLKRSFFAAAGVGGHVYVAGGHDESKNALRSAWAYDPRGDEWTELPQLSQERDECEGLAVNGAEFWVVSGYSTQRQGAFEGSAEVYEPGAAEWRRVDGAWELGQCPRSCVGMGKDGRLVSWAEPNSQVGVGACGVALGELTILTGSEYQGAPQAFYFGGQDGKFARISVPEEFTGFFQSGCCVEI</sequence>
<keyword evidence="5" id="KW-1185">Reference proteome</keyword>
<accession>A0A218WM11</accession>
<reference evidence="3 5" key="3">
    <citation type="submission" date="2017-11" db="EMBL/GenBank/DDBJ databases">
        <title>De-novo sequencing of pomegranate (Punica granatum L.) genome.</title>
        <authorList>
            <person name="Akparov Z."/>
            <person name="Amiraslanov A."/>
            <person name="Hajiyeva S."/>
            <person name="Abbasov M."/>
            <person name="Kaur K."/>
            <person name="Hamwieh A."/>
            <person name="Solovyev V."/>
            <person name="Salamov A."/>
            <person name="Braich B."/>
            <person name="Kosarev P."/>
            <person name="Mahmoud A."/>
            <person name="Hajiyev E."/>
            <person name="Babayeva S."/>
            <person name="Izzatullayeva V."/>
            <person name="Mammadov A."/>
            <person name="Mammadov A."/>
            <person name="Sharifova S."/>
            <person name="Ojaghi J."/>
            <person name="Eynullazada K."/>
            <person name="Bayramov B."/>
            <person name="Abdulazimova A."/>
            <person name="Shahmuradov I."/>
        </authorList>
    </citation>
    <scope>NUCLEOTIDE SEQUENCE [LARGE SCALE GENOMIC DNA]</scope>
    <source>
        <strain evidence="3">AG2017</strain>
        <strain evidence="5">cv. AG2017</strain>
        <tissue evidence="3">Leaf</tissue>
    </source>
</reference>
<dbReference type="STRING" id="22663.A0A218WM11"/>
<protein>
    <recommendedName>
        <fullName evidence="1">F-box domain-containing protein</fullName>
    </recommendedName>
</protein>
<dbReference type="InterPro" id="IPR001810">
    <property type="entry name" value="F-box_dom"/>
</dbReference>
<dbReference type="SUPFAM" id="SSF117281">
    <property type="entry name" value="Kelch motif"/>
    <property type="match status" value="1"/>
</dbReference>
<evidence type="ECO:0000313" key="3">
    <source>
        <dbReference type="EMBL" id="PKI71501.1"/>
    </source>
</evidence>
<dbReference type="InterPro" id="IPR044595">
    <property type="entry name" value="KMD1-4"/>
</dbReference>
<evidence type="ECO:0000313" key="5">
    <source>
        <dbReference type="Proteomes" id="UP000233551"/>
    </source>
</evidence>
<name>A0A218WM11_PUNGR</name>
<dbReference type="Gene3D" id="2.120.10.80">
    <property type="entry name" value="Kelch-type beta propeller"/>
    <property type="match status" value="1"/>
</dbReference>
<dbReference type="CDD" id="cd22152">
    <property type="entry name" value="F-box_AtAFR-like"/>
    <property type="match status" value="1"/>
</dbReference>
<dbReference type="SUPFAM" id="SSF81383">
    <property type="entry name" value="F-box domain"/>
    <property type="match status" value="1"/>
</dbReference>
<feature type="domain" description="F-box" evidence="1">
    <location>
        <begin position="13"/>
        <end position="53"/>
    </location>
</feature>
<dbReference type="GO" id="GO:0080037">
    <property type="term" value="P:negative regulation of cytokinin-activated signaling pathway"/>
    <property type="evidence" value="ECO:0007669"/>
    <property type="project" value="InterPro"/>
</dbReference>
<dbReference type="GeneID" id="116198678"/>
<organism evidence="2 4">
    <name type="scientific">Punica granatum</name>
    <name type="common">Pomegranate</name>
    <dbReference type="NCBI Taxonomy" id="22663"/>
    <lineage>
        <taxon>Eukaryota</taxon>
        <taxon>Viridiplantae</taxon>
        <taxon>Streptophyta</taxon>
        <taxon>Embryophyta</taxon>
        <taxon>Tracheophyta</taxon>
        <taxon>Spermatophyta</taxon>
        <taxon>Magnoliopsida</taxon>
        <taxon>eudicotyledons</taxon>
        <taxon>Gunneridae</taxon>
        <taxon>Pentapetalae</taxon>
        <taxon>rosids</taxon>
        <taxon>malvids</taxon>
        <taxon>Myrtales</taxon>
        <taxon>Lythraceae</taxon>
        <taxon>Punica</taxon>
    </lineage>
</organism>
<dbReference type="PANTHER" id="PTHR46407:SF6">
    <property type="entry name" value="F-BOX DOMAIN-CONTAINING PROTEIN"/>
    <property type="match status" value="1"/>
</dbReference>